<comment type="similarity">
    <text evidence="1">Belongs to the peptidase C40 family.</text>
</comment>
<keyword evidence="4" id="KW-0788">Thiol protease</keyword>
<evidence type="ECO:0000256" key="2">
    <source>
        <dbReference type="ARBA" id="ARBA00022670"/>
    </source>
</evidence>
<evidence type="ECO:0000259" key="5">
    <source>
        <dbReference type="PROSITE" id="PS51935"/>
    </source>
</evidence>
<protein>
    <submittedName>
        <fullName evidence="6">NlpC/P60 family protein</fullName>
    </submittedName>
</protein>
<dbReference type="SUPFAM" id="SSF54001">
    <property type="entry name" value="Cysteine proteinases"/>
    <property type="match status" value="1"/>
</dbReference>
<dbReference type="Gene3D" id="3.90.1720.10">
    <property type="entry name" value="endopeptidase domain like (from Nostoc punctiforme)"/>
    <property type="match status" value="1"/>
</dbReference>
<evidence type="ECO:0000313" key="6">
    <source>
        <dbReference type="EMBL" id="SDM64947.1"/>
    </source>
</evidence>
<dbReference type="Proteomes" id="UP000199671">
    <property type="component" value="Unassembled WGS sequence"/>
</dbReference>
<dbReference type="InterPro" id="IPR051202">
    <property type="entry name" value="Peptidase_C40"/>
</dbReference>
<evidence type="ECO:0000313" key="7">
    <source>
        <dbReference type="Proteomes" id="UP000199671"/>
    </source>
</evidence>
<dbReference type="GO" id="GO:0006508">
    <property type="term" value="P:proteolysis"/>
    <property type="evidence" value="ECO:0007669"/>
    <property type="project" value="UniProtKB-KW"/>
</dbReference>
<name>A0A1G9UYV1_9ACTO</name>
<evidence type="ECO:0000256" key="3">
    <source>
        <dbReference type="ARBA" id="ARBA00022801"/>
    </source>
</evidence>
<dbReference type="OrthoDB" id="9815778at2"/>
<dbReference type="PANTHER" id="PTHR47053">
    <property type="entry name" value="MUREIN DD-ENDOPEPTIDASE MEPH-RELATED"/>
    <property type="match status" value="1"/>
</dbReference>
<reference evidence="6 7" key="1">
    <citation type="submission" date="2016-10" db="EMBL/GenBank/DDBJ databases">
        <authorList>
            <person name="de Groot N.N."/>
        </authorList>
    </citation>
    <scope>NUCLEOTIDE SEQUENCE [LARGE SCALE GENOMIC DNA]</scope>
    <source>
        <strain evidence="6 7">KPR-7B</strain>
    </source>
</reference>
<feature type="domain" description="NlpC/P60" evidence="5">
    <location>
        <begin position="138"/>
        <end position="247"/>
    </location>
</feature>
<gene>
    <name evidence="6" type="ORF">SAMN04487766_10519</name>
</gene>
<dbReference type="InterPro" id="IPR038765">
    <property type="entry name" value="Papain-like_cys_pep_sf"/>
</dbReference>
<keyword evidence="2" id="KW-0645">Protease</keyword>
<dbReference type="RefSeq" id="WP_092609210.1">
    <property type="nucleotide sequence ID" value="NZ_FNHU01000005.1"/>
</dbReference>
<dbReference type="PANTHER" id="PTHR47053:SF1">
    <property type="entry name" value="MUREIN DD-ENDOPEPTIDASE MEPH-RELATED"/>
    <property type="match status" value="1"/>
</dbReference>
<dbReference type="Pfam" id="PF00877">
    <property type="entry name" value="NLPC_P60"/>
    <property type="match status" value="1"/>
</dbReference>
<proteinExistence type="inferred from homology"/>
<accession>A0A1G9UYV1</accession>
<dbReference type="InterPro" id="IPR000064">
    <property type="entry name" value="NLP_P60_dom"/>
</dbReference>
<dbReference type="GO" id="GO:0008234">
    <property type="term" value="F:cysteine-type peptidase activity"/>
    <property type="evidence" value="ECO:0007669"/>
    <property type="project" value="UniProtKB-KW"/>
</dbReference>
<keyword evidence="3" id="KW-0378">Hydrolase</keyword>
<evidence type="ECO:0000256" key="4">
    <source>
        <dbReference type="ARBA" id="ARBA00022807"/>
    </source>
</evidence>
<organism evidence="6 7">
    <name type="scientific">Actinomyces ruminicola</name>
    <dbReference type="NCBI Taxonomy" id="332524"/>
    <lineage>
        <taxon>Bacteria</taxon>
        <taxon>Bacillati</taxon>
        <taxon>Actinomycetota</taxon>
        <taxon>Actinomycetes</taxon>
        <taxon>Actinomycetales</taxon>
        <taxon>Actinomycetaceae</taxon>
        <taxon>Actinomyces</taxon>
    </lineage>
</organism>
<sequence>MTTNVKARHRKATRPLTPLSDAAPVARRGLAVAASSGLALTMIASGASAASDDAEVGSSAGALGESGVAELATDAREVVTTNAAISAASNPEWGADVVEADAVTITAPVVEEAEPESAVEAAEDSGNAQAAEEATSSTASGQGMVALAMQYVGTPYVWGASGPSAFDCSGLVSYVYAQYGISIPHQSGQIRAIGTPISAAEAQPGDILWWSGHVAIYAGDGMMVDASPATGVSYQAIYSGATYLRVD</sequence>
<evidence type="ECO:0000256" key="1">
    <source>
        <dbReference type="ARBA" id="ARBA00007074"/>
    </source>
</evidence>
<dbReference type="PROSITE" id="PS51935">
    <property type="entry name" value="NLPC_P60"/>
    <property type="match status" value="1"/>
</dbReference>
<dbReference type="AlphaFoldDB" id="A0A1G9UYV1"/>
<dbReference type="EMBL" id="FNHU01000005">
    <property type="protein sequence ID" value="SDM64947.1"/>
    <property type="molecule type" value="Genomic_DNA"/>
</dbReference>